<dbReference type="PRINTS" id="PR01802">
    <property type="entry name" value="SYNEMBRYN"/>
</dbReference>
<dbReference type="AlphaFoldDB" id="A0AAJ7FKZ1"/>
<dbReference type="SUPFAM" id="SSF48371">
    <property type="entry name" value="ARM repeat"/>
    <property type="match status" value="1"/>
</dbReference>
<comment type="similarity">
    <text evidence="2">Belongs to the synembryn family.</text>
</comment>
<dbReference type="GO" id="GO:0005938">
    <property type="term" value="C:cell cortex"/>
    <property type="evidence" value="ECO:0007669"/>
    <property type="project" value="UniProtKB-SubCell"/>
</dbReference>
<keyword evidence="6" id="KW-1185">Reference proteome</keyword>
<evidence type="ECO:0000256" key="3">
    <source>
        <dbReference type="ARBA" id="ARBA00022490"/>
    </source>
</evidence>
<dbReference type="InterPro" id="IPR008376">
    <property type="entry name" value="Chaperone_Ric-8_A/B"/>
</dbReference>
<evidence type="ECO:0000256" key="4">
    <source>
        <dbReference type="ARBA" id="ARBA00022658"/>
    </source>
</evidence>
<keyword evidence="5" id="KW-0143">Chaperone</keyword>
<organism evidence="6 7">
    <name type="scientific">Cephus cinctus</name>
    <name type="common">Wheat stem sawfly</name>
    <dbReference type="NCBI Taxonomy" id="211228"/>
    <lineage>
        <taxon>Eukaryota</taxon>
        <taxon>Metazoa</taxon>
        <taxon>Ecdysozoa</taxon>
        <taxon>Arthropoda</taxon>
        <taxon>Hexapoda</taxon>
        <taxon>Insecta</taxon>
        <taxon>Pterygota</taxon>
        <taxon>Neoptera</taxon>
        <taxon>Endopterygota</taxon>
        <taxon>Hymenoptera</taxon>
        <taxon>Cephoidea</taxon>
        <taxon>Cephidae</taxon>
        <taxon>Cephus</taxon>
    </lineage>
</organism>
<dbReference type="InterPro" id="IPR019318">
    <property type="entry name" value="Gua_nucleotide_exch_fac_Ric8"/>
</dbReference>
<sequence length="522" mass="59381">MNDLLKELPSCPEAKKCEILNQFLIKYALTLKFDELNENGQRQAIWESLFDILETPEISAIHDLSLAALRILSRDKTDLENLITHKRINIVLDNAALGEHNSEQIKETKVITEALKLLCNLLFNSEKVQKLIVSTTAIPHVINRLNNYDKNISHEIRLFDTRILFLITALNVPTRNFVRERLHGDECLEKHLKKIILEAGNNLNETQTVLACEILKVLFNLHIKESTDNEKEKLEELVTMLRQLFLSGSAMAEELQSNIINLLTALPYSSYGPFAPDVDEPNADGSEVVYRKKDMTAMAKLLKFLDSRLEAESNLVEKLSPTMTALLRLVKSNRLIRKYTRLQVLPPLKDVMKRPEEGKSLRAKLCKLLTSPLNEVRDLVAEFVFVLCKEDVGRMVKYTGYGNAAGMFANKGLLHQRQPDTNYSSDSEDSETEEYAKYKEQINPVTGCYEKPKPNPLEGMSEEQKEYEAMQLAGLMDKLTSEGLVQPCRIDADGKPKPIEHVLELQNELMRGKNLQQDSDSD</sequence>
<name>A0AAJ7FKZ1_CEPCN</name>
<evidence type="ECO:0000313" key="7">
    <source>
        <dbReference type="RefSeq" id="XP_015596986.1"/>
    </source>
</evidence>
<dbReference type="GO" id="GO:0001965">
    <property type="term" value="F:G-protein alpha-subunit binding"/>
    <property type="evidence" value="ECO:0007669"/>
    <property type="project" value="TreeGrafter"/>
</dbReference>
<dbReference type="InterPro" id="IPR016024">
    <property type="entry name" value="ARM-type_fold"/>
</dbReference>
<dbReference type="Pfam" id="PF10165">
    <property type="entry name" value="Ric8"/>
    <property type="match status" value="1"/>
</dbReference>
<dbReference type="KEGG" id="ccin:107268582"/>
<dbReference type="CTD" id="60626"/>
<dbReference type="Gene3D" id="1.25.10.10">
    <property type="entry name" value="Leucine-rich Repeat Variant"/>
    <property type="match status" value="1"/>
</dbReference>
<dbReference type="RefSeq" id="XP_015596986.1">
    <property type="nucleotide sequence ID" value="XM_015741500.2"/>
</dbReference>
<dbReference type="PANTHER" id="PTHR12425:SF5">
    <property type="entry name" value="SYNEMBRYN"/>
    <property type="match status" value="1"/>
</dbReference>
<keyword evidence="3" id="KW-0963">Cytoplasm</keyword>
<gene>
    <name evidence="7" type="primary">LOC107268582</name>
</gene>
<evidence type="ECO:0000313" key="6">
    <source>
        <dbReference type="Proteomes" id="UP000694920"/>
    </source>
</evidence>
<reference evidence="7" key="1">
    <citation type="submission" date="2025-08" db="UniProtKB">
        <authorList>
            <consortium name="RefSeq"/>
        </authorList>
    </citation>
    <scope>IDENTIFICATION</scope>
</reference>
<dbReference type="PANTHER" id="PTHR12425">
    <property type="entry name" value="SYNEMBRYN"/>
    <property type="match status" value="1"/>
</dbReference>
<dbReference type="Proteomes" id="UP000694920">
    <property type="component" value="Unplaced"/>
</dbReference>
<evidence type="ECO:0000256" key="1">
    <source>
        <dbReference type="ARBA" id="ARBA00004544"/>
    </source>
</evidence>
<proteinExistence type="inferred from homology"/>
<comment type="subcellular location">
    <subcellularLocation>
        <location evidence="1">Cytoplasm</location>
        <location evidence="1">Cell cortex</location>
    </subcellularLocation>
</comment>
<keyword evidence="4" id="KW-0344">Guanine-nucleotide releasing factor</keyword>
<dbReference type="GO" id="GO:0007186">
    <property type="term" value="P:G protein-coupled receptor signaling pathway"/>
    <property type="evidence" value="ECO:0007669"/>
    <property type="project" value="TreeGrafter"/>
</dbReference>
<accession>A0AAJ7FKZ1</accession>
<dbReference type="GeneID" id="107268582"/>
<protein>
    <submittedName>
        <fullName evidence="7">Synembryn</fullName>
    </submittedName>
</protein>
<dbReference type="InterPro" id="IPR011989">
    <property type="entry name" value="ARM-like"/>
</dbReference>
<dbReference type="GO" id="GO:0005085">
    <property type="term" value="F:guanyl-nucleotide exchange factor activity"/>
    <property type="evidence" value="ECO:0007669"/>
    <property type="project" value="UniProtKB-KW"/>
</dbReference>
<evidence type="ECO:0000256" key="5">
    <source>
        <dbReference type="ARBA" id="ARBA00023186"/>
    </source>
</evidence>
<evidence type="ECO:0000256" key="2">
    <source>
        <dbReference type="ARBA" id="ARBA00009049"/>
    </source>
</evidence>